<dbReference type="OrthoDB" id="5857231at2759"/>
<evidence type="ECO:0000313" key="1">
    <source>
        <dbReference type="EMBL" id="VDK54253.1"/>
    </source>
</evidence>
<gene>
    <name evidence="1" type="ORF">CGOC_LOCUS2948</name>
</gene>
<dbReference type="AlphaFoldDB" id="A0A3P6REJ9"/>
<accession>A0A3P6REJ9</accession>
<name>A0A3P6REJ9_CYLGO</name>
<reference evidence="1 2" key="1">
    <citation type="submission" date="2018-11" db="EMBL/GenBank/DDBJ databases">
        <authorList>
            <consortium name="Pathogen Informatics"/>
        </authorList>
    </citation>
    <scope>NUCLEOTIDE SEQUENCE [LARGE SCALE GENOMIC DNA]</scope>
</reference>
<proteinExistence type="predicted"/>
<dbReference type="Proteomes" id="UP000271889">
    <property type="component" value="Unassembled WGS sequence"/>
</dbReference>
<organism evidence="1 2">
    <name type="scientific">Cylicostephanus goldi</name>
    <name type="common">Nematode worm</name>
    <dbReference type="NCBI Taxonomy" id="71465"/>
    <lineage>
        <taxon>Eukaryota</taxon>
        <taxon>Metazoa</taxon>
        <taxon>Ecdysozoa</taxon>
        <taxon>Nematoda</taxon>
        <taxon>Chromadorea</taxon>
        <taxon>Rhabditida</taxon>
        <taxon>Rhabditina</taxon>
        <taxon>Rhabditomorpha</taxon>
        <taxon>Strongyloidea</taxon>
        <taxon>Strongylidae</taxon>
        <taxon>Cylicostephanus</taxon>
    </lineage>
</organism>
<keyword evidence="2" id="KW-1185">Reference proteome</keyword>
<evidence type="ECO:0000313" key="2">
    <source>
        <dbReference type="Proteomes" id="UP000271889"/>
    </source>
</evidence>
<dbReference type="EMBL" id="UYRV01007043">
    <property type="protein sequence ID" value="VDK54253.1"/>
    <property type="molecule type" value="Genomic_DNA"/>
</dbReference>
<sequence length="127" mass="14465">MNTQFKPKIYYYPLNCDNKITPNNKNNITCAAKTAKTGWCCSATDKMITEIQIPGQTNEISSITPVPEPYQQLIVELTIENAEVAKWKKEQWTSKMANVEKNLRNNKEYAEAFKNVNVKVLGVYSAQ</sequence>
<protein>
    <submittedName>
        <fullName evidence="1">Uncharacterized protein</fullName>
    </submittedName>
</protein>